<feature type="chain" id="PRO_5045296364" evidence="2">
    <location>
        <begin position="23"/>
        <end position="225"/>
    </location>
</feature>
<evidence type="ECO:0000313" key="4">
    <source>
        <dbReference type="Proteomes" id="UP001565200"/>
    </source>
</evidence>
<dbReference type="Proteomes" id="UP001565200">
    <property type="component" value="Unassembled WGS sequence"/>
</dbReference>
<dbReference type="RefSeq" id="WP_121698597.1">
    <property type="nucleotide sequence ID" value="NZ_JBCLPP010000034.1"/>
</dbReference>
<evidence type="ECO:0000256" key="2">
    <source>
        <dbReference type="SAM" id="SignalP"/>
    </source>
</evidence>
<evidence type="ECO:0000256" key="1">
    <source>
        <dbReference type="SAM" id="MobiDB-lite"/>
    </source>
</evidence>
<organism evidence="3 4">
    <name type="scientific">Heminiphilus faecis</name>
    <dbReference type="NCBI Taxonomy" id="2601703"/>
    <lineage>
        <taxon>Bacteria</taxon>
        <taxon>Pseudomonadati</taxon>
        <taxon>Bacteroidota</taxon>
        <taxon>Bacteroidia</taxon>
        <taxon>Bacteroidales</taxon>
        <taxon>Muribaculaceae</taxon>
        <taxon>Heminiphilus</taxon>
    </lineage>
</organism>
<reference evidence="3 4" key="1">
    <citation type="submission" date="2024-03" db="EMBL/GenBank/DDBJ databases">
        <title>Mouse gut bacterial collection (mGBC) of GemPharmatech.</title>
        <authorList>
            <person name="He Y."/>
            <person name="Dong L."/>
            <person name="Wu D."/>
            <person name="Gao X."/>
            <person name="Lin Z."/>
        </authorList>
    </citation>
    <scope>NUCLEOTIDE SEQUENCE [LARGE SCALE GENOMIC DNA]</scope>
    <source>
        <strain evidence="3 4">54-13</strain>
    </source>
</reference>
<proteinExistence type="predicted"/>
<name>A0ABV4CXK1_9BACT</name>
<accession>A0ABV4CXK1</accession>
<feature type="signal peptide" evidence="2">
    <location>
        <begin position="1"/>
        <end position="22"/>
    </location>
</feature>
<protein>
    <submittedName>
        <fullName evidence="3">Uncharacterized protein</fullName>
    </submittedName>
</protein>
<keyword evidence="2" id="KW-0732">Signal</keyword>
<sequence>MRTIIWGLLSIVMVLASDNCYAQSSKEQRKERQELAKASKKELNEKASKAARKEAKRLSKEGWKTAPGALPLEKQLDKSYMMQYQYDPDGFPQFIMAEAMSVGGNYDAAKMQALELAKQNLAGQIQTEITGLIENTVANEQMDQSEASSVTRSVMASKNLISQSIGRVVPVTETYRVVNGNNREVLIRIAYSQAMAKAAAKKAVKKDLEERGDSLHNKLDELLGW</sequence>
<dbReference type="EMBL" id="JBCLPP010000034">
    <property type="protein sequence ID" value="MEY8246137.1"/>
    <property type="molecule type" value="Genomic_DNA"/>
</dbReference>
<feature type="region of interest" description="Disordered" evidence="1">
    <location>
        <begin position="28"/>
        <end position="49"/>
    </location>
</feature>
<gene>
    <name evidence="3" type="ORF">AAK873_10990</name>
</gene>
<keyword evidence="4" id="KW-1185">Reference proteome</keyword>
<comment type="caution">
    <text evidence="3">The sequence shown here is derived from an EMBL/GenBank/DDBJ whole genome shotgun (WGS) entry which is preliminary data.</text>
</comment>
<evidence type="ECO:0000313" key="3">
    <source>
        <dbReference type="EMBL" id="MEY8246137.1"/>
    </source>
</evidence>